<reference evidence="2" key="1">
    <citation type="submission" date="2018-06" db="EMBL/GenBank/DDBJ databases">
        <authorList>
            <person name="Zhirakovskaya E."/>
        </authorList>
    </citation>
    <scope>NUCLEOTIDE SEQUENCE</scope>
</reference>
<dbReference type="AlphaFoldDB" id="A0A3B0W7Y8"/>
<protein>
    <submittedName>
        <fullName evidence="2">Uncharacterized protein</fullName>
    </submittedName>
</protein>
<sequence>MGPDNNNNYNGPERRVANRRERDDRRGTTRFSDVLGRRSGVDRRLPIR</sequence>
<feature type="region of interest" description="Disordered" evidence="1">
    <location>
        <begin position="1"/>
        <end position="48"/>
    </location>
</feature>
<organism evidence="2">
    <name type="scientific">hydrothermal vent metagenome</name>
    <dbReference type="NCBI Taxonomy" id="652676"/>
    <lineage>
        <taxon>unclassified sequences</taxon>
        <taxon>metagenomes</taxon>
        <taxon>ecological metagenomes</taxon>
    </lineage>
</organism>
<feature type="compositionally biased region" description="Basic and acidic residues" evidence="1">
    <location>
        <begin position="12"/>
        <end position="27"/>
    </location>
</feature>
<evidence type="ECO:0000313" key="2">
    <source>
        <dbReference type="EMBL" id="VAW52028.1"/>
    </source>
</evidence>
<gene>
    <name evidence="2" type="ORF">MNBD_GAMMA05-589</name>
</gene>
<dbReference type="EMBL" id="UOFE01000024">
    <property type="protein sequence ID" value="VAW52028.1"/>
    <property type="molecule type" value="Genomic_DNA"/>
</dbReference>
<name>A0A3B0W7Y8_9ZZZZ</name>
<evidence type="ECO:0000256" key="1">
    <source>
        <dbReference type="SAM" id="MobiDB-lite"/>
    </source>
</evidence>
<feature type="compositionally biased region" description="Basic and acidic residues" evidence="1">
    <location>
        <begin position="35"/>
        <end position="48"/>
    </location>
</feature>
<feature type="compositionally biased region" description="Polar residues" evidence="1">
    <location>
        <begin position="1"/>
        <end position="10"/>
    </location>
</feature>
<proteinExistence type="predicted"/>
<accession>A0A3B0W7Y8</accession>